<evidence type="ECO:0000313" key="1">
    <source>
        <dbReference type="EMBL" id="XCI27894.1"/>
    </source>
</evidence>
<dbReference type="SUPFAM" id="SSF52540">
    <property type="entry name" value="P-loop containing nucleoside triphosphate hydrolases"/>
    <property type="match status" value="1"/>
</dbReference>
<dbReference type="RefSeq" id="WP_353892472.1">
    <property type="nucleotide sequence ID" value="NZ_CP159485.1"/>
</dbReference>
<organism evidence="1">
    <name type="scientific">Proteinivorax hydrogeniformans</name>
    <dbReference type="NCBI Taxonomy" id="1826727"/>
    <lineage>
        <taxon>Bacteria</taxon>
        <taxon>Bacillati</taxon>
        <taxon>Bacillota</taxon>
        <taxon>Clostridia</taxon>
        <taxon>Eubacteriales</taxon>
        <taxon>Proteinivoracaceae</taxon>
        <taxon>Proteinivorax</taxon>
    </lineage>
</organism>
<reference evidence="1" key="1">
    <citation type="journal article" date="2018" name="Antonie Van Leeuwenhoek">
        <title>Proteinivorax hydrogeniformans sp. nov., an anaerobic, haloalkaliphilic bacterium fermenting proteinaceous compounds with high hydrogen production.</title>
        <authorList>
            <person name="Boltyanskaya Y."/>
            <person name="Detkova E."/>
            <person name="Pimenov N."/>
            <person name="Kevbrin V."/>
        </authorList>
    </citation>
    <scope>NUCLEOTIDE SEQUENCE</scope>
    <source>
        <strain evidence="1">Z-710</strain>
    </source>
</reference>
<accession>A0AAU8HQR6</accession>
<sequence>MKVRDIVEVPHIDKIVRLTDNMADTADKDKLESLLKGYVMTGSVEKNLDNFFYKVTNFQDKGQGFLISGLPGAGKSHFMTVLGALVKSNAAFDLLKTDNDTLQKAKTHFMDKKVFVVSLMAEEGGPGVSLEQMFFSAAEKITGFPFTDNSYFIIKFEEAIMANVNYKHKVDEFVSSYTDNKFKTWADFKQSMNDDRSITKLIQAFIEAEEITFFNPDRGRKDKLDYLYKWLAEEEYDGILVLIDELSEYLMDRGGNARDDALFLKTFLENSSTERNGRVIPAWIVGSFLSALEDITVPNVTDLMKDRFPTENHFFLKIDDVEEIIDQRLVIKTRPDKVEEAFHLLSNKYNAFEQVEKETFKKIYPLHPETLEILSKSVRFLSRQRSIVDFVLSEVKGNADDGGRSQGIMDENYLQMVTPDKIFSHFQERIRELSDKREYFDSIYSYYMGPEGLGNGKVKDLFKDNDDDRKMAAKLIDLLTLLKINELEKNYTVKDLTYMIQYPKLEKEFAEAKVNKILKKMYDEGEYIEIGEENSDADVGSNVYYVNKDVSISNKIKQKIKPLMTNVDGSKIVSIVPEIVKTLNQDPIPISQMFDEPYGQRVRWNHTNRDGVIQFNELNKIASKENLSAALRGLKDKETDYYLYIGTIFDQKKQKEFIDQGLNALNSGNQKVSLFAQKEESKETEKRLLKSIIYWLPSDELDREEEQKRKDKLREFHAYTELYKELDKQYKETHSKEAKEMLDKVGEKKLNLEDEVFEVLKGLYLGGTFYNVEGKLDVDISSYGNESLNRIVKLVLDKVLSQVFDKNQFIAPNEFLGLTDNSTNRFINEFIFGDKVELTGLEKGIVENVVKKFGSVKEQEKAFKFSVDFNNNQFVKMVVKELEDRVEGISYGELYKKIRKSEYGPDKSTTEILMAMLIKKGFLIPLKYDEPINLSEIKAPLSSSISKFKMGEFVDDVYYEGLMRIAKLFFDKRYEKQDLAFQEEFWEELLEYKQGLANRLTESINILLAKRDELGLKKEDFEQTYRLVEYMQDILETIEESNGSKDGLEYFVDQNKKDILNGVVKENYDKCIQFMDWVESDILTDIISIDRKIEDYKKHIYQKPQYQDLFQLTDEIKELMKNGDQLIWGNSVTNINEKFRLFEEKYKSKYIEEHSEQNNQIEFEELKDLKISDNYRFLSSLSSITKINMDYDYINIEEDINRQLRFECKETPINRFNDGEVCCLCNFKLGQKNEIRGKGYFEPAVNKAIQGYIDELNSKANKDKVNKYINSLREIGEQQYVVEKVENMYEIELNNNRVEKYRDFLMSNAEVIPFIDKALQVDINIIPRDISKLVEVFKDKPYSKREMIEKFTRLLEGNGEVSQNHYIKFTDLKNEN</sequence>
<name>A0AAU8HQR6_9FIRM</name>
<gene>
    <name evidence="1" type="ORF">PRVXH_001818</name>
</gene>
<proteinExistence type="predicted"/>
<reference evidence="1" key="2">
    <citation type="submission" date="2024-06" db="EMBL/GenBank/DDBJ databases">
        <authorList>
            <person name="Petrova K.O."/>
            <person name="Toshchakov S.V."/>
            <person name="Boltjanskaja Y.V."/>
            <person name="Kevbrin V.V."/>
        </authorList>
    </citation>
    <scope>NUCLEOTIDE SEQUENCE</scope>
    <source>
        <strain evidence="1">Z-710</strain>
    </source>
</reference>
<dbReference type="InterPro" id="IPR027417">
    <property type="entry name" value="P-loop_NTPase"/>
</dbReference>
<protein>
    <submittedName>
        <fullName evidence="1">Uncharacterized protein</fullName>
    </submittedName>
</protein>
<dbReference type="EMBL" id="CP159485">
    <property type="protein sequence ID" value="XCI27894.1"/>
    <property type="molecule type" value="Genomic_DNA"/>
</dbReference>